<evidence type="ECO:0000256" key="2">
    <source>
        <dbReference type="SAM" id="MobiDB-lite"/>
    </source>
</evidence>
<dbReference type="GO" id="GO:0003677">
    <property type="term" value="F:DNA binding"/>
    <property type="evidence" value="ECO:0007669"/>
    <property type="project" value="UniProtKB-KW"/>
</dbReference>
<evidence type="ECO:0000313" key="4">
    <source>
        <dbReference type="EMBL" id="SFT24813.1"/>
    </source>
</evidence>
<dbReference type="SUPFAM" id="SSF47413">
    <property type="entry name" value="lambda repressor-like DNA-binding domains"/>
    <property type="match status" value="1"/>
</dbReference>
<keyword evidence="5" id="KW-1185">Reference proteome</keyword>
<dbReference type="GO" id="GO:0003700">
    <property type="term" value="F:DNA-binding transcription factor activity"/>
    <property type="evidence" value="ECO:0007669"/>
    <property type="project" value="TreeGrafter"/>
</dbReference>
<keyword evidence="1" id="KW-0238">DNA-binding</keyword>
<dbReference type="InterPro" id="IPR011051">
    <property type="entry name" value="RmlC_Cupin_sf"/>
</dbReference>
<dbReference type="PANTHER" id="PTHR46797">
    <property type="entry name" value="HTH-TYPE TRANSCRIPTIONAL REGULATOR"/>
    <property type="match status" value="1"/>
</dbReference>
<dbReference type="CDD" id="cd02209">
    <property type="entry name" value="cupin_XRE_C"/>
    <property type="match status" value="1"/>
</dbReference>
<dbReference type="InterPro" id="IPR001387">
    <property type="entry name" value="Cro/C1-type_HTH"/>
</dbReference>
<evidence type="ECO:0000313" key="5">
    <source>
        <dbReference type="Proteomes" id="UP000199392"/>
    </source>
</evidence>
<gene>
    <name evidence="4" type="ORF">SAMN04488050_12015</name>
</gene>
<dbReference type="Pfam" id="PF01381">
    <property type="entry name" value="HTH_3"/>
    <property type="match status" value="1"/>
</dbReference>
<evidence type="ECO:0000256" key="1">
    <source>
        <dbReference type="ARBA" id="ARBA00023125"/>
    </source>
</evidence>
<dbReference type="PROSITE" id="PS50943">
    <property type="entry name" value="HTH_CROC1"/>
    <property type="match status" value="1"/>
</dbReference>
<dbReference type="InterPro" id="IPR050807">
    <property type="entry name" value="TransReg_Diox_bact_type"/>
</dbReference>
<dbReference type="AlphaFoldDB" id="A0A1I6WFM5"/>
<reference evidence="5" key="1">
    <citation type="submission" date="2016-10" db="EMBL/GenBank/DDBJ databases">
        <authorList>
            <person name="Varghese N."/>
            <person name="Submissions S."/>
        </authorList>
    </citation>
    <scope>NUCLEOTIDE SEQUENCE [LARGE SCALE GENOMIC DNA]</scope>
    <source>
        <strain evidence="5">DSM 26894</strain>
    </source>
</reference>
<accession>A0A1I6WFM5</accession>
<dbReference type="STRING" id="311180.SAMN04488050_12015"/>
<feature type="domain" description="HTH cro/C1-type" evidence="3">
    <location>
        <begin position="17"/>
        <end position="71"/>
    </location>
</feature>
<dbReference type="Proteomes" id="UP000199392">
    <property type="component" value="Unassembled WGS sequence"/>
</dbReference>
<feature type="region of interest" description="Disordered" evidence="2">
    <location>
        <begin position="77"/>
        <end position="101"/>
    </location>
</feature>
<dbReference type="Gene3D" id="1.10.260.40">
    <property type="entry name" value="lambda repressor-like DNA-binding domains"/>
    <property type="match status" value="1"/>
</dbReference>
<dbReference type="GO" id="GO:0005829">
    <property type="term" value="C:cytosol"/>
    <property type="evidence" value="ECO:0007669"/>
    <property type="project" value="TreeGrafter"/>
</dbReference>
<dbReference type="InterPro" id="IPR010982">
    <property type="entry name" value="Lambda_DNA-bd_dom_sf"/>
</dbReference>
<proteinExistence type="predicted"/>
<evidence type="ECO:0000259" key="3">
    <source>
        <dbReference type="PROSITE" id="PS50943"/>
    </source>
</evidence>
<dbReference type="Gene3D" id="2.60.120.10">
    <property type="entry name" value="Jelly Rolls"/>
    <property type="match status" value="1"/>
</dbReference>
<dbReference type="SUPFAM" id="SSF51182">
    <property type="entry name" value="RmlC-like cupins"/>
    <property type="match status" value="1"/>
</dbReference>
<dbReference type="InterPro" id="IPR013096">
    <property type="entry name" value="Cupin_2"/>
</dbReference>
<dbReference type="Pfam" id="PF07883">
    <property type="entry name" value="Cupin_2"/>
    <property type="match status" value="1"/>
</dbReference>
<protein>
    <submittedName>
        <fullName evidence="4">Transcriptional regulator, XRE family with cupin sensor</fullName>
    </submittedName>
</protein>
<sequence>MVTSVEDGLNGSIGRRLKAIRKGRKLTLIKVADLTGVSASTLSKIENALVSPSFDIIKRICDGLDIAIEDMVSDAEDPTATPVAPAAPPAMHGRKTTTRLGEGSRFTSGTYDYVAHATELFRKGMVPLEIHVRARSADEFDHWSRHSGEEFVFVLSGELEVHTDLYAPFRLKPGESTYFDSAMAHIYLSVGDEDARVLSISYDPRQKPAPISTYMHVTARPVDPEDGAPTEAMIRT</sequence>
<dbReference type="RefSeq" id="WP_092430842.1">
    <property type="nucleotide sequence ID" value="NZ_FNCL01000023.1"/>
</dbReference>
<dbReference type="CDD" id="cd00093">
    <property type="entry name" value="HTH_XRE"/>
    <property type="match status" value="1"/>
</dbReference>
<name>A0A1I6WFM5_9RHOB</name>
<dbReference type="EMBL" id="FOZW01000020">
    <property type="protein sequence ID" value="SFT24813.1"/>
    <property type="molecule type" value="Genomic_DNA"/>
</dbReference>
<organism evidence="4 5">
    <name type="scientific">Alloyangia pacifica</name>
    <dbReference type="NCBI Taxonomy" id="311180"/>
    <lineage>
        <taxon>Bacteria</taxon>
        <taxon>Pseudomonadati</taxon>
        <taxon>Pseudomonadota</taxon>
        <taxon>Alphaproteobacteria</taxon>
        <taxon>Rhodobacterales</taxon>
        <taxon>Roseobacteraceae</taxon>
        <taxon>Alloyangia</taxon>
    </lineage>
</organism>
<dbReference type="SMART" id="SM00530">
    <property type="entry name" value="HTH_XRE"/>
    <property type="match status" value="1"/>
</dbReference>
<dbReference type="OrthoDB" id="9805356at2"/>
<dbReference type="PANTHER" id="PTHR46797:SF20">
    <property type="entry name" value="BLR4304 PROTEIN"/>
    <property type="match status" value="1"/>
</dbReference>
<dbReference type="InterPro" id="IPR014710">
    <property type="entry name" value="RmlC-like_jellyroll"/>
</dbReference>